<gene>
    <name evidence="2" type="ORF">PXEA_LOCUS12152</name>
</gene>
<evidence type="ECO:0000313" key="2">
    <source>
        <dbReference type="EMBL" id="VEL18712.1"/>
    </source>
</evidence>
<dbReference type="OrthoDB" id="6229420at2759"/>
<dbReference type="Proteomes" id="UP000784294">
    <property type="component" value="Unassembled WGS sequence"/>
</dbReference>
<comment type="caution">
    <text evidence="2">The sequence shown here is derived from an EMBL/GenBank/DDBJ whole genome shotgun (WGS) entry which is preliminary data.</text>
</comment>
<keyword evidence="1" id="KW-0472">Membrane</keyword>
<proteinExistence type="predicted"/>
<keyword evidence="1" id="KW-1133">Transmembrane helix</keyword>
<keyword evidence="1" id="KW-0812">Transmembrane</keyword>
<organism evidence="2 3">
    <name type="scientific">Protopolystoma xenopodis</name>
    <dbReference type="NCBI Taxonomy" id="117903"/>
    <lineage>
        <taxon>Eukaryota</taxon>
        <taxon>Metazoa</taxon>
        <taxon>Spiralia</taxon>
        <taxon>Lophotrochozoa</taxon>
        <taxon>Platyhelminthes</taxon>
        <taxon>Monogenea</taxon>
        <taxon>Polyopisthocotylea</taxon>
        <taxon>Polystomatidea</taxon>
        <taxon>Polystomatidae</taxon>
        <taxon>Protopolystoma</taxon>
    </lineage>
</organism>
<accession>A0A3S5FDG7</accession>
<protein>
    <submittedName>
        <fullName evidence="2">Uncharacterized protein</fullName>
    </submittedName>
</protein>
<evidence type="ECO:0000313" key="3">
    <source>
        <dbReference type="Proteomes" id="UP000784294"/>
    </source>
</evidence>
<name>A0A3S5FDG7_9PLAT</name>
<sequence length="191" mass="22049">MRLIFLNQPITLVLDSQGLYDRMKHLLNKDATASPLLERFKYSVVQMDQDMTGYSVIYNRLQEVSEILKKTINTSLETITPVLKQSLLMAVIATWSKIPCKRLHVAAKRVVDAGCYDVLSPWVNARFLDIVLSELLQRGFRVGFHYNSPMNNFLFVLKMLAKLFLDPYVIYICTVSSKFFYFLVIALLIEL</sequence>
<feature type="transmembrane region" description="Helical" evidence="1">
    <location>
        <begin position="168"/>
        <end position="189"/>
    </location>
</feature>
<keyword evidence="3" id="KW-1185">Reference proteome</keyword>
<dbReference type="AlphaFoldDB" id="A0A3S5FDG7"/>
<evidence type="ECO:0000256" key="1">
    <source>
        <dbReference type="SAM" id="Phobius"/>
    </source>
</evidence>
<dbReference type="EMBL" id="CAAALY010038308">
    <property type="protein sequence ID" value="VEL18712.1"/>
    <property type="molecule type" value="Genomic_DNA"/>
</dbReference>
<reference evidence="2" key="1">
    <citation type="submission" date="2018-11" db="EMBL/GenBank/DDBJ databases">
        <authorList>
            <consortium name="Pathogen Informatics"/>
        </authorList>
    </citation>
    <scope>NUCLEOTIDE SEQUENCE</scope>
</reference>